<organism evidence="2 3">
    <name type="scientific">Halorubrum miltondacostae</name>
    <dbReference type="NCBI Taxonomy" id="3076378"/>
    <lineage>
        <taxon>Archaea</taxon>
        <taxon>Methanobacteriati</taxon>
        <taxon>Methanobacteriota</taxon>
        <taxon>Stenosarchaea group</taxon>
        <taxon>Halobacteria</taxon>
        <taxon>Halobacteriales</taxon>
        <taxon>Haloferacaceae</taxon>
        <taxon>Halorubrum</taxon>
    </lineage>
</organism>
<comment type="caution">
    <text evidence="2">The sequence shown here is derived from an EMBL/GenBank/DDBJ whole genome shotgun (WGS) entry which is preliminary data.</text>
</comment>
<dbReference type="AlphaFoldDB" id="A0ABD5M3X4"/>
<sequence>MSDTDDTTEEATTDDYSDDVGLAGTAVGVTRLDGTETPGIIRGTEDIEVSGRTLATRVVVEVEDADLPVNTAADRVEVI</sequence>
<evidence type="ECO:0000313" key="3">
    <source>
        <dbReference type="Proteomes" id="UP001567572"/>
    </source>
</evidence>
<feature type="region of interest" description="Disordered" evidence="1">
    <location>
        <begin position="1"/>
        <end position="20"/>
    </location>
</feature>
<protein>
    <submittedName>
        <fullName evidence="2">Uncharacterized protein</fullName>
    </submittedName>
</protein>
<dbReference type="EMBL" id="JBEDNY010000001">
    <property type="protein sequence ID" value="MEZ3163269.1"/>
    <property type="molecule type" value="Genomic_DNA"/>
</dbReference>
<accession>A0ABD5M3X4</accession>
<evidence type="ECO:0000313" key="2">
    <source>
        <dbReference type="EMBL" id="MEZ3163269.1"/>
    </source>
</evidence>
<gene>
    <name evidence="2" type="ORF">ABNG04_05170</name>
</gene>
<dbReference type="Proteomes" id="UP001567572">
    <property type="component" value="Unassembled WGS sequence"/>
</dbReference>
<feature type="compositionally biased region" description="Acidic residues" evidence="1">
    <location>
        <begin position="1"/>
        <end position="18"/>
    </location>
</feature>
<name>A0ABD5M3X4_9EURY</name>
<keyword evidence="3" id="KW-1185">Reference proteome</keyword>
<dbReference type="RefSeq" id="WP_371160614.1">
    <property type="nucleotide sequence ID" value="NZ_JBEDNX010000001.1"/>
</dbReference>
<evidence type="ECO:0000256" key="1">
    <source>
        <dbReference type="SAM" id="MobiDB-lite"/>
    </source>
</evidence>
<proteinExistence type="predicted"/>
<reference evidence="2 3" key="1">
    <citation type="submission" date="2024-06" db="EMBL/GenBank/DDBJ databases">
        <title>Halorubrum miltondacostae sp. nov., a potential PHA producer isolated from an inland solar saltern in Rio Maior, Portugal.</title>
        <authorList>
            <person name="Albuquerque L."/>
            <person name="Viver T."/>
            <person name="Barroso C."/>
            <person name="Claudino R."/>
            <person name="Galvan M."/>
            <person name="Simoes G."/>
            <person name="Lobo Da Cunha A."/>
            <person name="Egas C."/>
        </authorList>
    </citation>
    <scope>NUCLEOTIDE SEQUENCE [LARGE SCALE GENOMIC DNA]</scope>
    <source>
        <strain evidence="2 3">RMP-11</strain>
    </source>
</reference>